<dbReference type="Pfam" id="PF01593">
    <property type="entry name" value="Amino_oxidase"/>
    <property type="match status" value="1"/>
</dbReference>
<comment type="function">
    <text evidence="1">Probable oxidoreductase that may play a role as regulator of mitochondrial function.</text>
</comment>
<dbReference type="PANTHER" id="PTHR10668">
    <property type="entry name" value="PHYTOENE DEHYDROGENASE"/>
    <property type="match status" value="1"/>
</dbReference>
<evidence type="ECO:0000259" key="4">
    <source>
        <dbReference type="Pfam" id="PF01593"/>
    </source>
</evidence>
<dbReference type="AlphaFoldDB" id="A0A2W7C5B3"/>
<evidence type="ECO:0000256" key="3">
    <source>
        <dbReference type="ARBA" id="ARBA00040298"/>
    </source>
</evidence>
<dbReference type="InterPro" id="IPR036188">
    <property type="entry name" value="FAD/NAD-bd_sf"/>
</dbReference>
<evidence type="ECO:0000256" key="2">
    <source>
        <dbReference type="ARBA" id="ARBA00038825"/>
    </source>
</evidence>
<reference evidence="6" key="1">
    <citation type="submission" date="2017-03" db="EMBL/GenBank/DDBJ databases">
        <authorList>
            <person name="Safronova V.I."/>
            <person name="Sazanova A.L."/>
            <person name="Chirak E.R."/>
        </authorList>
    </citation>
    <scope>NUCLEOTIDE SEQUENCE [LARGE SCALE GENOMIC DNA]</scope>
    <source>
        <strain evidence="6">Ach-343</strain>
    </source>
</reference>
<dbReference type="InterPro" id="IPR002937">
    <property type="entry name" value="Amino_oxidase"/>
</dbReference>
<proteinExistence type="predicted"/>
<comment type="subunit">
    <text evidence="2">Interacts with COX5B; this interaction may contribute to localize PYROXD2 to the inner face of the inner mitochondrial membrane.</text>
</comment>
<dbReference type="SUPFAM" id="SSF51905">
    <property type="entry name" value="FAD/NAD(P)-binding domain"/>
    <property type="match status" value="1"/>
</dbReference>
<evidence type="ECO:0000313" key="5">
    <source>
        <dbReference type="EMBL" id="PZV38315.1"/>
    </source>
</evidence>
<gene>
    <name evidence="5" type="ORF">B5V02_11810</name>
</gene>
<feature type="domain" description="Amine oxidase" evidence="4">
    <location>
        <begin position="15"/>
        <end position="517"/>
    </location>
</feature>
<dbReference type="PANTHER" id="PTHR10668:SF103">
    <property type="entry name" value="PYRIDINE NUCLEOTIDE-DISULFIDE OXIDOREDUCTASE DOMAIN-CONTAINING PROTEIN 2"/>
    <property type="match status" value="1"/>
</dbReference>
<dbReference type="EMBL" id="MZXV01000027">
    <property type="protein sequence ID" value="PZV38315.1"/>
    <property type="molecule type" value="Genomic_DNA"/>
</dbReference>
<organism evidence="5 6">
    <name type="scientific">Mesorhizobium kowhaii</name>
    <dbReference type="NCBI Taxonomy" id="1300272"/>
    <lineage>
        <taxon>Bacteria</taxon>
        <taxon>Pseudomonadati</taxon>
        <taxon>Pseudomonadota</taxon>
        <taxon>Alphaproteobacteria</taxon>
        <taxon>Hyphomicrobiales</taxon>
        <taxon>Phyllobacteriaceae</taxon>
        <taxon>Mesorhizobium</taxon>
    </lineage>
</organism>
<dbReference type="Gene3D" id="3.50.50.60">
    <property type="entry name" value="FAD/NAD(P)-binding domain"/>
    <property type="match status" value="2"/>
</dbReference>
<protein>
    <recommendedName>
        <fullName evidence="3">Pyridine nucleotide-disulfide oxidoreductase domain-containing protein 2</fullName>
    </recommendedName>
</protein>
<sequence>MTSSDAIVIGGGHNGLVAAAALARAGRKVLVLEAGSEVGGAARTEEFAPGFRVSSIAHLLNRLHPDVMKTLELDKHGLQFARANFMPSVALSRDGPPLVLHGAYGEVLTGASSSEQSAWKELRAQLLRYAGILKPFLSGRPPDLAGMSLLDTASLGQTALALKKLGKEDMRDFLRVLLMNVADLLDEQLADIRLKGLLAFDATLGSHLGPRSPTSLLGLYYRLAGETGGAAGAQILPQGGMGAVVAAIRASAEKAGVAIRISAPVAKIIVENGRAVGVALDNGKVLHARTIVSAINPATTFLDLVGPREINTGFVRKVKNIRMKGDAAKLNLALDRPPQFTDVDAAGHKGRLVIAPSPDHVERAFNPSKYGEFSPEPVMEVTLPSLADPSLAPSGACVLSAVVQYAPYALKEGWHAGKPKFLKAIMAQLEAYAPGIGKSIVHAELLTPTDIETRYRMPGGHWHHGELQADQMLISRPVSGWSGYDTPLEGLFLAGAGSHPGGGVSGAPGLNAARRIIAMKG</sequence>
<evidence type="ECO:0000313" key="6">
    <source>
        <dbReference type="Proteomes" id="UP000248616"/>
    </source>
</evidence>
<dbReference type="OrthoDB" id="9774675at2"/>
<evidence type="ECO:0000256" key="1">
    <source>
        <dbReference type="ARBA" id="ARBA00037217"/>
    </source>
</evidence>
<comment type="caution">
    <text evidence="5">The sequence shown here is derived from an EMBL/GenBank/DDBJ whole genome shotgun (WGS) entry which is preliminary data.</text>
</comment>
<dbReference type="GO" id="GO:0016491">
    <property type="term" value="F:oxidoreductase activity"/>
    <property type="evidence" value="ECO:0007669"/>
    <property type="project" value="InterPro"/>
</dbReference>
<accession>A0A2W7C5B3</accession>
<keyword evidence="6" id="KW-1185">Reference proteome</keyword>
<name>A0A2W7C5B3_9HYPH</name>
<dbReference type="Proteomes" id="UP000248616">
    <property type="component" value="Unassembled WGS sequence"/>
</dbReference>
<dbReference type="RefSeq" id="WP_111544387.1">
    <property type="nucleotide sequence ID" value="NZ_MZXV01000027.1"/>
</dbReference>